<evidence type="ECO:0000313" key="3">
    <source>
        <dbReference type="Proteomes" id="UP000249842"/>
    </source>
</evidence>
<proteinExistence type="predicted"/>
<dbReference type="Proteomes" id="UP000249842">
    <property type="component" value="Unassembled WGS sequence"/>
</dbReference>
<protein>
    <submittedName>
        <fullName evidence="2">DUF2474 domain-containing protein</fullName>
    </submittedName>
</protein>
<dbReference type="OrthoDB" id="9977038at2"/>
<gene>
    <name evidence="2" type="ORF">DJ021_04670</name>
</gene>
<sequence>MRAIIEPPPEPGAPLAPLWKRLAWFAALSLGAAFGTAAVAYLLKAMLR</sequence>
<dbReference type="EMBL" id="QFYP01000001">
    <property type="protein sequence ID" value="RAK59143.1"/>
    <property type="molecule type" value="Genomic_DNA"/>
</dbReference>
<evidence type="ECO:0000313" key="2">
    <source>
        <dbReference type="EMBL" id="RAK59143.1"/>
    </source>
</evidence>
<organism evidence="2 3">
    <name type="scientific">Phenylobacterium hankyongense</name>
    <dbReference type="NCBI Taxonomy" id="1813876"/>
    <lineage>
        <taxon>Bacteria</taxon>
        <taxon>Pseudomonadati</taxon>
        <taxon>Pseudomonadota</taxon>
        <taxon>Alphaproteobacteria</taxon>
        <taxon>Caulobacterales</taxon>
        <taxon>Caulobacteraceae</taxon>
        <taxon>Phenylobacterium</taxon>
    </lineage>
</organism>
<name>A0A328AVY4_9CAUL</name>
<dbReference type="RefSeq" id="WP_111456436.1">
    <property type="nucleotide sequence ID" value="NZ_QFYP01000001.1"/>
</dbReference>
<reference evidence="3" key="1">
    <citation type="submission" date="2018-05" db="EMBL/GenBank/DDBJ databases">
        <authorList>
            <person name="Li X."/>
        </authorList>
    </citation>
    <scope>NUCLEOTIDE SEQUENCE [LARGE SCALE GENOMIC DNA]</scope>
    <source>
        <strain evidence="3">HKS-05</strain>
    </source>
</reference>
<accession>A0A328AVY4</accession>
<keyword evidence="1" id="KW-1133">Transmembrane helix</keyword>
<comment type="caution">
    <text evidence="2">The sequence shown here is derived from an EMBL/GenBank/DDBJ whole genome shotgun (WGS) entry which is preliminary data.</text>
</comment>
<feature type="transmembrane region" description="Helical" evidence="1">
    <location>
        <begin position="22"/>
        <end position="43"/>
    </location>
</feature>
<dbReference type="AlphaFoldDB" id="A0A328AVY4"/>
<keyword evidence="1" id="KW-0812">Transmembrane</keyword>
<keyword evidence="1" id="KW-0472">Membrane</keyword>
<keyword evidence="3" id="KW-1185">Reference proteome</keyword>
<evidence type="ECO:0000256" key="1">
    <source>
        <dbReference type="SAM" id="Phobius"/>
    </source>
</evidence>